<keyword evidence="2 6" id="KW-0732">Signal</keyword>
<comment type="similarity">
    <text evidence="5">Belongs to the Omp25/RopB family.</text>
</comment>
<dbReference type="InterPro" id="IPR011250">
    <property type="entry name" value="OMP/PagP_B-barrel"/>
</dbReference>
<keyword evidence="4" id="KW-0998">Cell outer membrane</keyword>
<evidence type="ECO:0000256" key="1">
    <source>
        <dbReference type="ARBA" id="ARBA00004442"/>
    </source>
</evidence>
<dbReference type="GO" id="GO:0009279">
    <property type="term" value="C:cell outer membrane"/>
    <property type="evidence" value="ECO:0007669"/>
    <property type="project" value="UniProtKB-SubCell"/>
</dbReference>
<dbReference type="InterPro" id="IPR051692">
    <property type="entry name" value="OMP-like"/>
</dbReference>
<accession>A0A166AV75</accession>
<comment type="caution">
    <text evidence="8">The sequence shown here is derived from an EMBL/GenBank/DDBJ whole genome shotgun (WGS) entry which is preliminary data.</text>
</comment>
<dbReference type="AlphaFoldDB" id="A0A166AV75"/>
<dbReference type="STRING" id="989403.SAMN05421798_106162"/>
<dbReference type="PANTHER" id="PTHR34001:SF3">
    <property type="entry name" value="BLL7405 PROTEIN"/>
    <property type="match status" value="1"/>
</dbReference>
<dbReference type="Pfam" id="PF13505">
    <property type="entry name" value="OMP_b-brl"/>
    <property type="match status" value="1"/>
</dbReference>
<dbReference type="PANTHER" id="PTHR34001">
    <property type="entry name" value="BLL7405 PROTEIN"/>
    <property type="match status" value="1"/>
</dbReference>
<proteinExistence type="inferred from homology"/>
<keyword evidence="3" id="KW-0472">Membrane</keyword>
<dbReference type="RefSeq" id="WP_068002706.1">
    <property type="nucleotide sequence ID" value="NZ_FOFM01000006.1"/>
</dbReference>
<reference evidence="8 9" key="1">
    <citation type="journal article" date="2016" name="Front. Microbiol.">
        <title>Comparative Genomic Analysis Reveals a Diverse Repertoire of Genes Involved in Prokaryote-Eukaryote Interactions within the Pseudovibrio Genus.</title>
        <authorList>
            <person name="Romano S."/>
            <person name="Fernandez-Guerra A."/>
            <person name="Reen F.J."/>
            <person name="Glockner F.O."/>
            <person name="Crowley S.P."/>
            <person name="O'Sullivan O."/>
            <person name="Cotter P.D."/>
            <person name="Adams C."/>
            <person name="Dobson A.D."/>
            <person name="O'Gara F."/>
        </authorList>
    </citation>
    <scope>NUCLEOTIDE SEQUENCE [LARGE SCALE GENOMIC DNA]</scope>
    <source>
        <strain evidence="8 9">Ad2</strain>
    </source>
</reference>
<dbReference type="Proteomes" id="UP000076577">
    <property type="component" value="Unassembled WGS sequence"/>
</dbReference>
<dbReference type="SUPFAM" id="SSF56925">
    <property type="entry name" value="OMPA-like"/>
    <property type="match status" value="1"/>
</dbReference>
<evidence type="ECO:0000256" key="6">
    <source>
        <dbReference type="SAM" id="SignalP"/>
    </source>
</evidence>
<evidence type="ECO:0000256" key="3">
    <source>
        <dbReference type="ARBA" id="ARBA00023136"/>
    </source>
</evidence>
<dbReference type="EMBL" id="LMCB01000004">
    <property type="protein sequence ID" value="KZL21592.1"/>
    <property type="molecule type" value="Genomic_DNA"/>
</dbReference>
<dbReference type="InterPro" id="IPR027385">
    <property type="entry name" value="Beta-barrel_OMP"/>
</dbReference>
<sequence>MLRIASCTAITFGLMAGTSLAADLPQPVQPIQPEISYETPATYDWSGGYVGANAGWGFLGADGKNGAPGALDENQNGVTGGVHAGYNFTVAPSVVLGAEADIQYNDLEERKDGVELNSDWNASVRGRAGYAFDRTLVYGTGGVAFKNLTAKSSAGKDDKNVAGYVVGAGVERAVSDTLTARVEYLYQDFGDQKFDFAGTTEKTKLDENLIRAGVSMKF</sequence>
<feature type="chain" id="PRO_5007870883" evidence="6">
    <location>
        <begin position="22"/>
        <end position="218"/>
    </location>
</feature>
<evidence type="ECO:0000256" key="5">
    <source>
        <dbReference type="ARBA" id="ARBA00038306"/>
    </source>
</evidence>
<name>A0A166AV75_9HYPH</name>
<feature type="signal peptide" evidence="6">
    <location>
        <begin position="1"/>
        <end position="21"/>
    </location>
</feature>
<evidence type="ECO:0000313" key="9">
    <source>
        <dbReference type="Proteomes" id="UP000076577"/>
    </source>
</evidence>
<dbReference type="OrthoDB" id="268975at2"/>
<keyword evidence="8" id="KW-0812">Transmembrane</keyword>
<dbReference type="PATRIC" id="fig|989403.3.peg.949"/>
<keyword evidence="9" id="KW-1185">Reference proteome</keyword>
<comment type="subcellular location">
    <subcellularLocation>
        <location evidence="1">Cell outer membrane</location>
    </subcellularLocation>
</comment>
<evidence type="ECO:0000256" key="4">
    <source>
        <dbReference type="ARBA" id="ARBA00023237"/>
    </source>
</evidence>
<evidence type="ECO:0000256" key="2">
    <source>
        <dbReference type="ARBA" id="ARBA00022729"/>
    </source>
</evidence>
<evidence type="ECO:0000259" key="7">
    <source>
        <dbReference type="Pfam" id="PF13505"/>
    </source>
</evidence>
<protein>
    <submittedName>
        <fullName evidence="8">OmpA-like transmembrane domain protein</fullName>
    </submittedName>
</protein>
<gene>
    <name evidence="8" type="ORF">PsAD2_00891</name>
</gene>
<evidence type="ECO:0000313" key="8">
    <source>
        <dbReference type="EMBL" id="KZL21592.1"/>
    </source>
</evidence>
<organism evidence="8 9">
    <name type="scientific">Pseudovibrio axinellae</name>
    <dbReference type="NCBI Taxonomy" id="989403"/>
    <lineage>
        <taxon>Bacteria</taxon>
        <taxon>Pseudomonadati</taxon>
        <taxon>Pseudomonadota</taxon>
        <taxon>Alphaproteobacteria</taxon>
        <taxon>Hyphomicrobiales</taxon>
        <taxon>Stappiaceae</taxon>
        <taxon>Pseudovibrio</taxon>
    </lineage>
</organism>
<dbReference type="Gene3D" id="2.40.160.20">
    <property type="match status" value="1"/>
</dbReference>
<feature type="domain" description="Outer membrane protein beta-barrel" evidence="7">
    <location>
        <begin position="39"/>
        <end position="218"/>
    </location>
</feature>